<dbReference type="Proteomes" id="UP000248795">
    <property type="component" value="Unassembled WGS sequence"/>
</dbReference>
<dbReference type="SUPFAM" id="SSF52972">
    <property type="entry name" value="ITPase-like"/>
    <property type="match status" value="1"/>
</dbReference>
<gene>
    <name evidence="5" type="primary">maf</name>
    <name evidence="5" type="ORF">DK847_07775</name>
</gene>
<dbReference type="Gene3D" id="3.90.950.10">
    <property type="match status" value="1"/>
</dbReference>
<dbReference type="HAMAP" id="MF_00528">
    <property type="entry name" value="Maf"/>
    <property type="match status" value="1"/>
</dbReference>
<evidence type="ECO:0000256" key="2">
    <source>
        <dbReference type="ARBA" id="ARBA00022801"/>
    </source>
</evidence>
<feature type="site" description="Important for substrate specificity" evidence="4">
    <location>
        <position position="172"/>
    </location>
</feature>
<keyword evidence="4" id="KW-0963">Cytoplasm</keyword>
<dbReference type="GO" id="GO:0036218">
    <property type="term" value="F:dTTP diphosphatase activity"/>
    <property type="evidence" value="ECO:0007669"/>
    <property type="project" value="RHEA"/>
</dbReference>
<dbReference type="PANTHER" id="PTHR43213:SF5">
    <property type="entry name" value="BIFUNCTIONAL DTTP_UTP PYROPHOSPHATASE_METHYLTRANSFERASE PROTEIN-RELATED"/>
    <property type="match status" value="1"/>
</dbReference>
<dbReference type="InterPro" id="IPR003697">
    <property type="entry name" value="Maf-like"/>
</dbReference>
<dbReference type="GO" id="GO:0036221">
    <property type="term" value="F:UTP diphosphatase activity"/>
    <property type="evidence" value="ECO:0007669"/>
    <property type="project" value="RHEA"/>
</dbReference>
<evidence type="ECO:0000256" key="1">
    <source>
        <dbReference type="ARBA" id="ARBA00001968"/>
    </source>
</evidence>
<dbReference type="GO" id="GO:0005737">
    <property type="term" value="C:cytoplasm"/>
    <property type="evidence" value="ECO:0007669"/>
    <property type="project" value="UniProtKB-SubCell"/>
</dbReference>
<dbReference type="CDD" id="cd00555">
    <property type="entry name" value="Maf"/>
    <property type="match status" value="1"/>
</dbReference>
<proteinExistence type="inferred from homology"/>
<organism evidence="5 6">
    <name type="scientific">Aestuariivirga litoralis</name>
    <dbReference type="NCBI Taxonomy" id="2650924"/>
    <lineage>
        <taxon>Bacteria</taxon>
        <taxon>Pseudomonadati</taxon>
        <taxon>Pseudomonadota</taxon>
        <taxon>Alphaproteobacteria</taxon>
        <taxon>Hyphomicrobiales</taxon>
        <taxon>Aestuariivirgaceae</taxon>
        <taxon>Aestuariivirga</taxon>
    </lineage>
</organism>
<comment type="catalytic activity">
    <reaction evidence="4">
        <text>UTP + H2O = UMP + diphosphate + H(+)</text>
        <dbReference type="Rhea" id="RHEA:29395"/>
        <dbReference type="ChEBI" id="CHEBI:15377"/>
        <dbReference type="ChEBI" id="CHEBI:15378"/>
        <dbReference type="ChEBI" id="CHEBI:33019"/>
        <dbReference type="ChEBI" id="CHEBI:46398"/>
        <dbReference type="ChEBI" id="CHEBI:57865"/>
        <dbReference type="EC" id="3.6.1.9"/>
    </reaction>
</comment>
<dbReference type="InterPro" id="IPR029001">
    <property type="entry name" value="ITPase-like_fam"/>
</dbReference>
<evidence type="ECO:0000313" key="5">
    <source>
        <dbReference type="EMBL" id="PZF77217.1"/>
    </source>
</evidence>
<dbReference type="NCBIfam" id="TIGR00172">
    <property type="entry name" value="maf"/>
    <property type="match status" value="1"/>
</dbReference>
<dbReference type="EC" id="3.6.1.9" evidence="4"/>
<comment type="cofactor">
    <cofactor evidence="1 4">
        <name>a divalent metal cation</name>
        <dbReference type="ChEBI" id="CHEBI:60240"/>
    </cofactor>
</comment>
<sequence length="220" mass="23923">MTASSKAKGAHAPVKLVLASASPRRLQLLERVGLTPDLLNPSDVDEIPHKRETPRALSIRLAKEKASRALEMPLVKELGPNTFVLAADTVVGLGRRILPKAETIDDALDCLSLLSGRSHWVYSTVCLVAPGKKLSTRCVETKVRFKRLSREDVDSYIASNEWRGKAGGYAIQGRAEAFVRLLTGSYSGVIGLPLFETVSLLEGAGYPVFHSWMTAPQSEV</sequence>
<reference evidence="6" key="1">
    <citation type="submission" date="2018-06" db="EMBL/GenBank/DDBJ databases">
        <title>Aestuariibacter litoralis strain KCTC 52945T.</title>
        <authorList>
            <person name="Li X."/>
            <person name="Salam N."/>
            <person name="Li J.-L."/>
            <person name="Chen Y.-M."/>
            <person name="Yang Z.-W."/>
            <person name="Zhang L.-Y."/>
            <person name="Han M.-X."/>
            <person name="Xiao M."/>
            <person name="Li W.-J."/>
        </authorList>
    </citation>
    <scope>NUCLEOTIDE SEQUENCE [LARGE SCALE GENOMIC DNA]</scope>
    <source>
        <strain evidence="6">KCTC 52945</strain>
    </source>
</reference>
<comment type="caution">
    <text evidence="4">Lacks conserved residue(s) required for the propagation of feature annotation.</text>
</comment>
<keyword evidence="3 4" id="KW-0546">Nucleotide metabolism</keyword>
<comment type="caution">
    <text evidence="5">The sequence shown here is derived from an EMBL/GenBank/DDBJ whole genome shotgun (WGS) entry which is preliminary data.</text>
</comment>
<feature type="active site" description="Proton acceptor" evidence="4">
    <location>
        <position position="88"/>
    </location>
</feature>
<feature type="site" description="Important for substrate specificity" evidence="4">
    <location>
        <position position="89"/>
    </location>
</feature>
<comment type="subcellular location">
    <subcellularLocation>
        <location evidence="4">Cytoplasm</location>
    </subcellularLocation>
</comment>
<evidence type="ECO:0000313" key="6">
    <source>
        <dbReference type="Proteomes" id="UP000248795"/>
    </source>
</evidence>
<comment type="function">
    <text evidence="4">Nucleoside triphosphate pyrophosphatase that hydrolyzes dTTP and UTP. May have a dual role in cell division arrest and in preventing the incorporation of modified nucleotides into cellular nucleic acids.</text>
</comment>
<keyword evidence="6" id="KW-1185">Reference proteome</keyword>
<dbReference type="Pfam" id="PF02545">
    <property type="entry name" value="Maf"/>
    <property type="match status" value="1"/>
</dbReference>
<protein>
    <recommendedName>
        <fullName evidence="4">dTTP/UTP pyrophosphatase</fullName>
        <shortName evidence="4">dTTPase/UTPase</shortName>
        <ecNumber evidence="4">3.6.1.9</ecNumber>
    </recommendedName>
    <alternativeName>
        <fullName evidence="4">Nucleoside triphosphate pyrophosphatase</fullName>
    </alternativeName>
    <alternativeName>
        <fullName evidence="4">Nucleotide pyrophosphatase</fullName>
        <shortName evidence="4">Nucleotide PPase</shortName>
    </alternativeName>
</protein>
<dbReference type="AlphaFoldDB" id="A0A2W2BMY5"/>
<comment type="catalytic activity">
    <reaction evidence="4">
        <text>dTTP + H2O = dTMP + diphosphate + H(+)</text>
        <dbReference type="Rhea" id="RHEA:28534"/>
        <dbReference type="ChEBI" id="CHEBI:15377"/>
        <dbReference type="ChEBI" id="CHEBI:15378"/>
        <dbReference type="ChEBI" id="CHEBI:33019"/>
        <dbReference type="ChEBI" id="CHEBI:37568"/>
        <dbReference type="ChEBI" id="CHEBI:63528"/>
        <dbReference type="EC" id="3.6.1.9"/>
    </reaction>
</comment>
<dbReference type="GO" id="GO:0009117">
    <property type="term" value="P:nucleotide metabolic process"/>
    <property type="evidence" value="ECO:0007669"/>
    <property type="project" value="UniProtKB-KW"/>
</dbReference>
<accession>A0A2W2BMY5</accession>
<feature type="site" description="Important for substrate specificity" evidence="4">
    <location>
        <position position="24"/>
    </location>
</feature>
<comment type="similarity">
    <text evidence="4">Belongs to the Maf family. YhdE subfamily.</text>
</comment>
<name>A0A2W2BMY5_9HYPH</name>
<evidence type="ECO:0000256" key="3">
    <source>
        <dbReference type="ARBA" id="ARBA00023080"/>
    </source>
</evidence>
<dbReference type="PANTHER" id="PTHR43213">
    <property type="entry name" value="BIFUNCTIONAL DTTP/UTP PYROPHOSPHATASE/METHYLTRANSFERASE PROTEIN-RELATED"/>
    <property type="match status" value="1"/>
</dbReference>
<keyword evidence="2 4" id="KW-0378">Hydrolase</keyword>
<evidence type="ECO:0000256" key="4">
    <source>
        <dbReference type="HAMAP-Rule" id="MF_00528"/>
    </source>
</evidence>
<dbReference type="EMBL" id="QKVK01000003">
    <property type="protein sequence ID" value="PZF77217.1"/>
    <property type="molecule type" value="Genomic_DNA"/>
</dbReference>
<dbReference type="PIRSF" id="PIRSF006305">
    <property type="entry name" value="Maf"/>
    <property type="match status" value="1"/>
</dbReference>